<feature type="transmembrane region" description="Helical" evidence="1">
    <location>
        <begin position="6"/>
        <end position="30"/>
    </location>
</feature>
<dbReference type="RefSeq" id="WP_168659491.1">
    <property type="nucleotide sequence ID" value="NZ_CP051180.1"/>
</dbReference>
<reference evidence="2 3" key="1">
    <citation type="submission" date="2020-04" db="EMBL/GenBank/DDBJ databases">
        <title>Ferrimonas sp. S7 isolated from sea water.</title>
        <authorList>
            <person name="Bae S.S."/>
            <person name="Baek K."/>
        </authorList>
    </citation>
    <scope>NUCLEOTIDE SEQUENCE [LARGE SCALE GENOMIC DNA]</scope>
    <source>
        <strain evidence="2 3">S7</strain>
    </source>
</reference>
<evidence type="ECO:0000256" key="1">
    <source>
        <dbReference type="SAM" id="Phobius"/>
    </source>
</evidence>
<feature type="transmembrane region" description="Helical" evidence="1">
    <location>
        <begin position="155"/>
        <end position="181"/>
    </location>
</feature>
<evidence type="ECO:0000313" key="2">
    <source>
        <dbReference type="EMBL" id="QIZ76231.1"/>
    </source>
</evidence>
<feature type="transmembrane region" description="Helical" evidence="1">
    <location>
        <begin position="37"/>
        <end position="62"/>
    </location>
</feature>
<keyword evidence="3" id="KW-1185">Reference proteome</keyword>
<keyword evidence="1" id="KW-0812">Transmembrane</keyword>
<feature type="transmembrane region" description="Helical" evidence="1">
    <location>
        <begin position="193"/>
        <end position="211"/>
    </location>
</feature>
<protein>
    <recommendedName>
        <fullName evidence="4">ABC-type nickel/cobalt efflux system, permease component RcnA</fullName>
    </recommendedName>
</protein>
<dbReference type="KEGG" id="fes:HER31_04575"/>
<gene>
    <name evidence="2" type="ORF">HER31_04575</name>
</gene>
<feature type="transmembrane region" description="Helical" evidence="1">
    <location>
        <begin position="127"/>
        <end position="149"/>
    </location>
</feature>
<dbReference type="Proteomes" id="UP000501602">
    <property type="component" value="Chromosome"/>
</dbReference>
<evidence type="ECO:0008006" key="4">
    <source>
        <dbReference type="Google" id="ProtNLM"/>
    </source>
</evidence>
<keyword evidence="1" id="KW-0472">Membrane</keyword>
<sequence>METSLLILFFYGVLHSFGPDHLVVIANFSIGKQSRSALLNVVLFALGHGLMLLLFAKLLTYYNLPLWLTASGDIIAASVIALMGAYLLYMAITDQVHFRQHMHNNQPHVHIWFGDAHQHDKKDQGSALALGALMGMGGVRGMLVTLGVVDMANLSLSLVFAFVAGVLVCFTLFGGAVLLFNRHVLTCQRNVRRAFACAGGVSLTTGLMLIAN</sequence>
<keyword evidence="1" id="KW-1133">Transmembrane helix</keyword>
<accession>A0A6H1UAZ9</accession>
<feature type="transmembrane region" description="Helical" evidence="1">
    <location>
        <begin position="74"/>
        <end position="92"/>
    </location>
</feature>
<dbReference type="AlphaFoldDB" id="A0A6H1UAZ9"/>
<proteinExistence type="predicted"/>
<dbReference type="EMBL" id="CP051180">
    <property type="protein sequence ID" value="QIZ76231.1"/>
    <property type="molecule type" value="Genomic_DNA"/>
</dbReference>
<evidence type="ECO:0000313" key="3">
    <source>
        <dbReference type="Proteomes" id="UP000501602"/>
    </source>
</evidence>
<organism evidence="2 3">
    <name type="scientific">Ferrimonas lipolytica</name>
    <dbReference type="NCBI Taxonomy" id="2724191"/>
    <lineage>
        <taxon>Bacteria</taxon>
        <taxon>Pseudomonadati</taxon>
        <taxon>Pseudomonadota</taxon>
        <taxon>Gammaproteobacteria</taxon>
        <taxon>Alteromonadales</taxon>
        <taxon>Ferrimonadaceae</taxon>
        <taxon>Ferrimonas</taxon>
    </lineage>
</organism>
<name>A0A6H1UAZ9_9GAMM</name>